<dbReference type="Proteomes" id="UP001163046">
    <property type="component" value="Unassembled WGS sequence"/>
</dbReference>
<organism evidence="1 2">
    <name type="scientific">Desmophyllum pertusum</name>
    <dbReference type="NCBI Taxonomy" id="174260"/>
    <lineage>
        <taxon>Eukaryota</taxon>
        <taxon>Metazoa</taxon>
        <taxon>Cnidaria</taxon>
        <taxon>Anthozoa</taxon>
        <taxon>Hexacorallia</taxon>
        <taxon>Scleractinia</taxon>
        <taxon>Caryophylliina</taxon>
        <taxon>Caryophylliidae</taxon>
        <taxon>Desmophyllum</taxon>
    </lineage>
</organism>
<keyword evidence="2" id="KW-1185">Reference proteome</keyword>
<protein>
    <submittedName>
        <fullName evidence="1">Uncharacterized protein</fullName>
    </submittedName>
</protein>
<proteinExistence type="predicted"/>
<comment type="caution">
    <text evidence="1">The sequence shown here is derived from an EMBL/GenBank/DDBJ whole genome shotgun (WGS) entry which is preliminary data.</text>
</comment>
<evidence type="ECO:0000313" key="2">
    <source>
        <dbReference type="Proteomes" id="UP001163046"/>
    </source>
</evidence>
<gene>
    <name evidence="1" type="ORF">OS493_034075</name>
</gene>
<reference evidence="1" key="1">
    <citation type="submission" date="2023-01" db="EMBL/GenBank/DDBJ databases">
        <title>Genome assembly of the deep-sea coral Lophelia pertusa.</title>
        <authorList>
            <person name="Herrera S."/>
            <person name="Cordes E."/>
        </authorList>
    </citation>
    <scope>NUCLEOTIDE SEQUENCE</scope>
    <source>
        <strain evidence="1">USNM1676648</strain>
        <tissue evidence="1">Polyp</tissue>
    </source>
</reference>
<dbReference type="EMBL" id="MU826872">
    <property type="protein sequence ID" value="KAJ7370146.1"/>
    <property type="molecule type" value="Genomic_DNA"/>
</dbReference>
<sequence length="116" mass="13133">MSFNLRCISLVQKPTKTLSDPSFSVTYFVIYLKTIILQGVTTEKMNKCFVAVVAVFLLISLITDDSDAGGRRRRYRARGLQSNAQGMKINEAPLVKRDINQAHFGDEEELDFVNEE</sequence>
<dbReference type="AlphaFoldDB" id="A0A9W9YVJ5"/>
<evidence type="ECO:0000313" key="1">
    <source>
        <dbReference type="EMBL" id="KAJ7370146.1"/>
    </source>
</evidence>
<accession>A0A9W9YVJ5</accession>
<name>A0A9W9YVJ5_9CNID</name>